<reference evidence="2 3" key="1">
    <citation type="submission" date="2020-08" db="EMBL/GenBank/DDBJ databases">
        <title>Genomic Encyclopedia of Type Strains, Phase IV (KMG-IV): sequencing the most valuable type-strain genomes for metagenomic binning, comparative biology and taxonomic classification.</title>
        <authorList>
            <person name="Goeker M."/>
        </authorList>
    </citation>
    <scope>NUCLEOTIDE SEQUENCE [LARGE SCALE GENOMIC DNA]</scope>
    <source>
        <strain evidence="2 3">DSM 23562</strain>
    </source>
</reference>
<keyword evidence="3" id="KW-1185">Reference proteome</keyword>
<dbReference type="PANTHER" id="PTHR34988:SF1">
    <property type="entry name" value="DNA-BINDING PROTEIN"/>
    <property type="match status" value="1"/>
</dbReference>
<protein>
    <submittedName>
        <fullName evidence="2">Putative DNA-binding protein with PD1-like motif</fullName>
    </submittedName>
</protein>
<dbReference type="GO" id="GO:0003677">
    <property type="term" value="F:DNA binding"/>
    <property type="evidence" value="ECO:0007669"/>
    <property type="project" value="UniProtKB-KW"/>
</dbReference>
<dbReference type="AlphaFoldDB" id="A0A7W9SRD7"/>
<gene>
    <name evidence="2" type="ORF">HNQ39_003207</name>
</gene>
<dbReference type="Gene3D" id="3.30.1330.80">
    <property type="entry name" value="Hypothetical protein, similar to alpha- acetolactate decarboxylase, domain 2"/>
    <property type="match status" value="1"/>
</dbReference>
<evidence type="ECO:0000313" key="2">
    <source>
        <dbReference type="EMBL" id="MBB6051397.1"/>
    </source>
</evidence>
<dbReference type="PANTHER" id="PTHR34988">
    <property type="entry name" value="PROTEIN, PUTATIVE-RELATED"/>
    <property type="match status" value="1"/>
</dbReference>
<dbReference type="CDD" id="cd11378">
    <property type="entry name" value="DUF296"/>
    <property type="match status" value="1"/>
</dbReference>
<evidence type="ECO:0000259" key="1">
    <source>
        <dbReference type="PROSITE" id="PS51742"/>
    </source>
</evidence>
<dbReference type="PROSITE" id="PS51742">
    <property type="entry name" value="PPC"/>
    <property type="match status" value="1"/>
</dbReference>
<feature type="domain" description="PPC" evidence="1">
    <location>
        <begin position="2"/>
        <end position="134"/>
    </location>
</feature>
<dbReference type="Proteomes" id="UP000520814">
    <property type="component" value="Unassembled WGS sequence"/>
</dbReference>
<comment type="caution">
    <text evidence="2">The sequence shown here is derived from an EMBL/GenBank/DDBJ whole genome shotgun (WGS) entry which is preliminary data.</text>
</comment>
<dbReference type="EMBL" id="JACHGW010000003">
    <property type="protein sequence ID" value="MBB6051397.1"/>
    <property type="molecule type" value="Genomic_DNA"/>
</dbReference>
<keyword evidence="2" id="KW-0238">DNA-binding</keyword>
<proteinExistence type="predicted"/>
<dbReference type="RefSeq" id="WP_184198276.1">
    <property type="nucleotide sequence ID" value="NZ_JACHGW010000003.1"/>
</dbReference>
<dbReference type="InterPro" id="IPR005175">
    <property type="entry name" value="PPC_dom"/>
</dbReference>
<name>A0A7W9SRD7_ARMRO</name>
<organism evidence="2 3">
    <name type="scientific">Armatimonas rosea</name>
    <dbReference type="NCBI Taxonomy" id="685828"/>
    <lineage>
        <taxon>Bacteria</taxon>
        <taxon>Bacillati</taxon>
        <taxon>Armatimonadota</taxon>
        <taxon>Armatimonadia</taxon>
        <taxon>Armatimonadales</taxon>
        <taxon>Armatimonadaceae</taxon>
        <taxon>Armatimonas</taxon>
    </lineage>
</organism>
<dbReference type="SUPFAM" id="SSF117856">
    <property type="entry name" value="AF0104/ALDC/Ptd012-like"/>
    <property type="match status" value="1"/>
</dbReference>
<sequence length="137" mass="14314">MAQEACTVVALRLTPGQDLKQALVALSQREGIGAACVLTCVGSLSTANLRYAGKSEGATLERPLEILSLVGTLGRGGVHLHLTVADEQGQTLGGHLLDGCLVRTTAELVLGVLPGVIFDREPDPETGYLELVVRSEP</sequence>
<accession>A0A7W9SRD7</accession>
<evidence type="ECO:0000313" key="3">
    <source>
        <dbReference type="Proteomes" id="UP000520814"/>
    </source>
</evidence>
<dbReference type="Pfam" id="PF03479">
    <property type="entry name" value="PCC"/>
    <property type="match status" value="1"/>
</dbReference>